<dbReference type="PRINTS" id="PR00326">
    <property type="entry name" value="GTP1OBG"/>
</dbReference>
<evidence type="ECO:0000256" key="3">
    <source>
        <dbReference type="SAM" id="MobiDB-lite"/>
    </source>
</evidence>
<proteinExistence type="predicted"/>
<dbReference type="SUPFAM" id="SSF81271">
    <property type="entry name" value="TGS-like"/>
    <property type="match status" value="1"/>
</dbReference>
<dbReference type="GO" id="GO:0005525">
    <property type="term" value="F:GTP binding"/>
    <property type="evidence" value="ECO:0007669"/>
    <property type="project" value="UniProtKB-KW"/>
</dbReference>
<dbReference type="InterPro" id="IPR004095">
    <property type="entry name" value="TGS"/>
</dbReference>
<dbReference type="SUPFAM" id="SSF52540">
    <property type="entry name" value="P-loop containing nucleoside triphosphate hydrolases"/>
    <property type="match status" value="1"/>
</dbReference>
<dbReference type="Pfam" id="PF01926">
    <property type="entry name" value="MMR_HSR1"/>
    <property type="match status" value="1"/>
</dbReference>
<dbReference type="Gene3D" id="3.10.20.30">
    <property type="match status" value="1"/>
</dbReference>
<dbReference type="Pfam" id="PF16897">
    <property type="entry name" value="MMR_HSR1_Xtn"/>
    <property type="match status" value="1"/>
</dbReference>
<feature type="domain" description="OBG-type G" evidence="4">
    <location>
        <begin position="63"/>
        <end position="290"/>
    </location>
</feature>
<accession>A0A7S0RSK2</accession>
<evidence type="ECO:0000313" key="6">
    <source>
        <dbReference type="EMBL" id="CAD8685752.1"/>
    </source>
</evidence>
<dbReference type="InterPro" id="IPR031662">
    <property type="entry name" value="GTP-binding_2"/>
</dbReference>
<protein>
    <recommendedName>
        <fullName evidence="7">OBG-type G domain-containing protein</fullName>
    </recommendedName>
</protein>
<keyword evidence="1" id="KW-0547">Nucleotide-binding</keyword>
<dbReference type="CDD" id="cd01896">
    <property type="entry name" value="DRG"/>
    <property type="match status" value="1"/>
</dbReference>
<feature type="domain" description="TGS" evidence="5">
    <location>
        <begin position="290"/>
        <end position="368"/>
    </location>
</feature>
<gene>
    <name evidence="6" type="ORF">POBO1169_LOCUS17397</name>
</gene>
<feature type="compositionally biased region" description="Basic and acidic residues" evidence="3">
    <location>
        <begin position="382"/>
        <end position="398"/>
    </location>
</feature>
<dbReference type="PANTHER" id="PTHR43127">
    <property type="entry name" value="DEVELOPMENTALLY-REGULATED GTP-BINDING PROTEIN 2"/>
    <property type="match status" value="1"/>
</dbReference>
<dbReference type="InterPro" id="IPR006074">
    <property type="entry name" value="GTP1-OBG_CS"/>
</dbReference>
<dbReference type="InterPro" id="IPR006073">
    <property type="entry name" value="GTP-bd"/>
</dbReference>
<feature type="region of interest" description="Disordered" evidence="3">
    <location>
        <begin position="382"/>
        <end position="404"/>
    </location>
</feature>
<dbReference type="InterPro" id="IPR012675">
    <property type="entry name" value="Beta-grasp_dom_sf"/>
</dbReference>
<dbReference type="EMBL" id="HBFA01034725">
    <property type="protein sequence ID" value="CAD8685752.1"/>
    <property type="molecule type" value="Transcribed_RNA"/>
</dbReference>
<dbReference type="PROSITE" id="PS00905">
    <property type="entry name" value="GTP1_OBG"/>
    <property type="match status" value="1"/>
</dbReference>
<evidence type="ECO:0000259" key="4">
    <source>
        <dbReference type="PROSITE" id="PS51710"/>
    </source>
</evidence>
<dbReference type="PROSITE" id="PS51710">
    <property type="entry name" value="G_OBG"/>
    <property type="match status" value="1"/>
</dbReference>
<dbReference type="InterPro" id="IPR045001">
    <property type="entry name" value="DRG"/>
</dbReference>
<evidence type="ECO:0008006" key="7">
    <source>
        <dbReference type="Google" id="ProtNLM"/>
    </source>
</evidence>
<evidence type="ECO:0000259" key="5">
    <source>
        <dbReference type="PROSITE" id="PS51880"/>
    </source>
</evidence>
<organism evidence="6">
    <name type="scientific">Pyramimonas obovata</name>
    <dbReference type="NCBI Taxonomy" id="1411642"/>
    <lineage>
        <taxon>Eukaryota</taxon>
        <taxon>Viridiplantae</taxon>
        <taxon>Chlorophyta</taxon>
        <taxon>Pyramimonadophyceae</taxon>
        <taxon>Pyramimonadales</taxon>
        <taxon>Pyramimonadaceae</taxon>
        <taxon>Pyramimonas</taxon>
        <taxon>Pyramimonas incertae sedis</taxon>
    </lineage>
</organism>
<dbReference type="PROSITE" id="PS51880">
    <property type="entry name" value="TGS"/>
    <property type="match status" value="1"/>
</dbReference>
<dbReference type="InterPro" id="IPR012676">
    <property type="entry name" value="TGS-like"/>
</dbReference>
<dbReference type="AlphaFoldDB" id="A0A7S0RSK2"/>
<dbReference type="InterPro" id="IPR005225">
    <property type="entry name" value="Small_GTP-bd"/>
</dbReference>
<dbReference type="FunFam" id="3.40.50.300:FF:001436">
    <property type="entry name" value="Developmentally-regulated GTP-binding protein"/>
    <property type="match status" value="1"/>
</dbReference>
<dbReference type="FunFam" id="3.10.20.30:FF:000003">
    <property type="entry name" value="Developmentally-regulated GTP-binding protein 1"/>
    <property type="match status" value="1"/>
</dbReference>
<dbReference type="InterPro" id="IPR027417">
    <property type="entry name" value="P-loop_NTPase"/>
</dbReference>
<sequence>MGILERIKEIEHEMTKTQKNKATEHHLGSLKAKLAKLRTQLLEPPKNSGGEGVGFDVAKFGHGRVALIGFPSVGKSTLLSTLTKTESEAAAYEFTTLTCIPGVIHYKDSKIQLLDLPGIIEGASEGKGRGRQVIAVAKSADLILMVLDASKYEIDNHRSILTRELEAVGLRLNKKAPEIYFKRKKTGGISFNSTVPLTKLDEKLVYNILHEYKIHHCELLFREDASVDDLIDVIEGNRRYVPCLYVYNKADVVSVEEVDALARQDYSVAISCYMELGLDYLLERMWDAMGLVRVYTKKQGHKPDFEEPVILSDNRGGTSVEQFCQHLHRDLAKQLEYAAVWGTSSKHLPQRCGTAHRLEDEDVVQIVKKKKAVADNSELRGRFRTEKDEPKRIADRVKKAPLKT</sequence>
<dbReference type="NCBIfam" id="TIGR00231">
    <property type="entry name" value="small_GTP"/>
    <property type="match status" value="1"/>
</dbReference>
<evidence type="ECO:0000256" key="1">
    <source>
        <dbReference type="ARBA" id="ARBA00022741"/>
    </source>
</evidence>
<evidence type="ECO:0000256" key="2">
    <source>
        <dbReference type="ARBA" id="ARBA00023134"/>
    </source>
</evidence>
<dbReference type="Gene3D" id="6.10.140.1070">
    <property type="match status" value="2"/>
</dbReference>
<reference evidence="6" key="1">
    <citation type="submission" date="2021-01" db="EMBL/GenBank/DDBJ databases">
        <authorList>
            <person name="Corre E."/>
            <person name="Pelletier E."/>
            <person name="Niang G."/>
            <person name="Scheremetjew M."/>
            <person name="Finn R."/>
            <person name="Kale V."/>
            <person name="Holt S."/>
            <person name="Cochrane G."/>
            <person name="Meng A."/>
            <person name="Brown T."/>
            <person name="Cohen L."/>
        </authorList>
    </citation>
    <scope>NUCLEOTIDE SEQUENCE</scope>
    <source>
        <strain evidence="6">CCMP722</strain>
    </source>
</reference>
<name>A0A7S0RSK2_9CHLO</name>
<dbReference type="InterPro" id="IPR031167">
    <property type="entry name" value="G_OBG"/>
</dbReference>
<keyword evidence="2" id="KW-0342">GTP-binding</keyword>
<dbReference type="Pfam" id="PF02824">
    <property type="entry name" value="TGS"/>
    <property type="match status" value="1"/>
</dbReference>
<dbReference type="GO" id="GO:0003924">
    <property type="term" value="F:GTPase activity"/>
    <property type="evidence" value="ECO:0007669"/>
    <property type="project" value="InterPro"/>
</dbReference>